<keyword evidence="2" id="KW-0067">ATP-binding</keyword>
<dbReference type="PANTHER" id="PTHR42749">
    <property type="entry name" value="CELL SHAPE-DETERMINING PROTEIN MREB"/>
    <property type="match status" value="1"/>
</dbReference>
<keyword evidence="1" id="KW-0547">Nucleotide-binding</keyword>
<accession>A0A810L4V3</accession>
<dbReference type="Proteomes" id="UP000680750">
    <property type="component" value="Chromosome"/>
</dbReference>
<keyword evidence="5" id="KW-1133">Transmembrane helix</keyword>
<feature type="transmembrane region" description="Helical" evidence="5">
    <location>
        <begin position="651"/>
        <end position="668"/>
    </location>
</feature>
<evidence type="ECO:0008006" key="8">
    <source>
        <dbReference type="Google" id="ProtNLM"/>
    </source>
</evidence>
<feature type="transmembrane region" description="Helical" evidence="5">
    <location>
        <begin position="674"/>
        <end position="695"/>
    </location>
</feature>
<dbReference type="KEGG" id="aser:Asera_40230"/>
<keyword evidence="5" id="KW-0472">Membrane</keyword>
<dbReference type="AlphaFoldDB" id="A0A810L4V3"/>
<feature type="region of interest" description="Disordered" evidence="4">
    <location>
        <begin position="385"/>
        <end position="418"/>
    </location>
</feature>
<protein>
    <recommendedName>
        <fullName evidence="8">Hsp70 protein</fullName>
    </recommendedName>
</protein>
<organism evidence="6 7">
    <name type="scientific">Actinocatenispora sera</name>
    <dbReference type="NCBI Taxonomy" id="390989"/>
    <lineage>
        <taxon>Bacteria</taxon>
        <taxon>Bacillati</taxon>
        <taxon>Actinomycetota</taxon>
        <taxon>Actinomycetes</taxon>
        <taxon>Micromonosporales</taxon>
        <taxon>Micromonosporaceae</taxon>
        <taxon>Actinocatenispora</taxon>
    </lineage>
</organism>
<dbReference type="Gene3D" id="3.30.420.40">
    <property type="match status" value="2"/>
</dbReference>
<evidence type="ECO:0000256" key="4">
    <source>
        <dbReference type="SAM" id="MobiDB-lite"/>
    </source>
</evidence>
<feature type="transmembrane region" description="Helical" evidence="5">
    <location>
        <begin position="532"/>
        <end position="554"/>
    </location>
</feature>
<dbReference type="EMBL" id="AP023354">
    <property type="protein sequence ID" value="BCJ29915.1"/>
    <property type="molecule type" value="Genomic_DNA"/>
</dbReference>
<feature type="compositionally biased region" description="Basic and acidic residues" evidence="4">
    <location>
        <begin position="395"/>
        <end position="406"/>
    </location>
</feature>
<feature type="transmembrane region" description="Helical" evidence="5">
    <location>
        <begin position="611"/>
        <end position="630"/>
    </location>
</feature>
<reference evidence="6" key="1">
    <citation type="submission" date="2020-08" db="EMBL/GenBank/DDBJ databases">
        <title>Whole genome shotgun sequence of Actinocatenispora sera NBRC 101916.</title>
        <authorList>
            <person name="Komaki H."/>
            <person name="Tamura T."/>
        </authorList>
    </citation>
    <scope>NUCLEOTIDE SEQUENCE</scope>
    <source>
        <strain evidence="6">NBRC 101916</strain>
    </source>
</reference>
<feature type="transmembrane region" description="Helical" evidence="5">
    <location>
        <begin position="574"/>
        <end position="599"/>
    </location>
</feature>
<dbReference type="GO" id="GO:0140662">
    <property type="term" value="F:ATP-dependent protein folding chaperone"/>
    <property type="evidence" value="ECO:0007669"/>
    <property type="project" value="InterPro"/>
</dbReference>
<dbReference type="PRINTS" id="PR00301">
    <property type="entry name" value="HEATSHOCK70"/>
</dbReference>
<evidence type="ECO:0000313" key="7">
    <source>
        <dbReference type="Proteomes" id="UP000680750"/>
    </source>
</evidence>
<sequence>MVAPAPTTVHKGWFRTFPGALTLRAMQDPLTGVALGIDYGTSNTVAVLRWPDGRVRPVLFDGSPLLPSAVYREADGTLLAGRDAVHSARLDPARYEPSPKSRAADGTLLLGDTEVPVAEAVAATLRLVAGESRRSAGTTPDRLILTYPAAWAAPRRGVLHEAASLAELPAPRLVPEPVAAAAYFTSVLGHRLGPGQQLVVYDLGAGTFDVSAVRRTPDGYEVVDVDGLATLGGLDLDEVVVQRVGAAVSAGDPELWRRLTDPASAADRRAFRTLWDDARAAKEMLSRRSSAGLFVPLFDRDVQIAREEFEAAAGPKLAQAAELTARLIERVGIGRADLAGIFLVGGSSRVPLAATTVHRATRVAPDALDQPETVVAEGALRTTAARPEADAAWPEADRAASPEADRGAWPGADRAARPGPVVVAGDGAAVPDTDAVAPSGATAVPAEHPRRAVGPAATEPRTDPAAALRLAGAAESTGVGSVATVGTPPNTGRTDAAEDVRLRWPAWRFYAGAIATALGMRLLEPRFVLPLWVLYTATFGGVLSLAVAAAVRWVRPWLRWRPPPGTPRPARAQLVAGAVVLSLFGATGSLATGLLLPLLRHGVPPFVEDPVSTVIWLGSAAFAAGAIALVQRTVANLPAGPGRRASRLPGWAGLGWALLLGTILELAYRTDDGFPLPVEIVLILAVVVAVTVRFARRMGGDPFAPEASVRRSPEGRCWRCSVRRRRCPAGCWRSRS</sequence>
<dbReference type="Pfam" id="PF00012">
    <property type="entry name" value="HSP70"/>
    <property type="match status" value="1"/>
</dbReference>
<evidence type="ECO:0000256" key="2">
    <source>
        <dbReference type="ARBA" id="ARBA00022840"/>
    </source>
</evidence>
<dbReference type="GO" id="GO:0005524">
    <property type="term" value="F:ATP binding"/>
    <property type="evidence" value="ECO:0007669"/>
    <property type="project" value="UniProtKB-KW"/>
</dbReference>
<proteinExistence type="predicted"/>
<keyword evidence="3" id="KW-0143">Chaperone</keyword>
<gene>
    <name evidence="6" type="ORF">Asera_40230</name>
</gene>
<keyword evidence="5" id="KW-0812">Transmembrane</keyword>
<evidence type="ECO:0000256" key="5">
    <source>
        <dbReference type="SAM" id="Phobius"/>
    </source>
</evidence>
<evidence type="ECO:0000313" key="6">
    <source>
        <dbReference type="EMBL" id="BCJ29915.1"/>
    </source>
</evidence>
<dbReference type="Gene3D" id="3.90.640.10">
    <property type="entry name" value="Actin, Chain A, domain 4"/>
    <property type="match status" value="1"/>
</dbReference>
<dbReference type="InterPro" id="IPR013126">
    <property type="entry name" value="Hsp_70_fam"/>
</dbReference>
<evidence type="ECO:0000256" key="3">
    <source>
        <dbReference type="ARBA" id="ARBA00023186"/>
    </source>
</evidence>
<name>A0A810L4V3_9ACTN</name>
<dbReference type="PANTHER" id="PTHR42749:SF1">
    <property type="entry name" value="CELL SHAPE-DETERMINING PROTEIN MREB"/>
    <property type="match status" value="1"/>
</dbReference>
<dbReference type="SUPFAM" id="SSF53067">
    <property type="entry name" value="Actin-like ATPase domain"/>
    <property type="match status" value="2"/>
</dbReference>
<feature type="region of interest" description="Disordered" evidence="4">
    <location>
        <begin position="437"/>
        <end position="462"/>
    </location>
</feature>
<keyword evidence="7" id="KW-1185">Reference proteome</keyword>
<feature type="compositionally biased region" description="Low complexity" evidence="4">
    <location>
        <begin position="385"/>
        <end position="394"/>
    </location>
</feature>
<evidence type="ECO:0000256" key="1">
    <source>
        <dbReference type="ARBA" id="ARBA00022741"/>
    </source>
</evidence>
<dbReference type="InterPro" id="IPR043129">
    <property type="entry name" value="ATPase_NBD"/>
</dbReference>